<keyword evidence="9" id="KW-0995">Kinetochore</keyword>
<dbReference type="GeneTree" id="ENSGT00390000009588"/>
<accession>A0A8C0GR65</accession>
<dbReference type="Pfam" id="PF16740">
    <property type="entry name" value="SKA2"/>
    <property type="match status" value="1"/>
</dbReference>
<feature type="domain" description="Ska2 N-terminal" evidence="14">
    <location>
        <begin position="7"/>
        <end position="95"/>
    </location>
</feature>
<reference evidence="15" key="2">
    <citation type="submission" date="2025-09" db="UniProtKB">
        <authorList>
            <consortium name="Ensembl"/>
        </authorList>
    </citation>
    <scope>IDENTIFICATION</scope>
</reference>
<keyword evidence="4" id="KW-0158">Chromosome</keyword>
<dbReference type="AlphaFoldDB" id="A0A8C0GR65"/>
<evidence type="ECO:0000256" key="10">
    <source>
        <dbReference type="ARBA" id="ARBA00023212"/>
    </source>
</evidence>
<dbReference type="Proteomes" id="UP000694404">
    <property type="component" value="Unplaced"/>
</dbReference>
<name>A0A8C0GR65_CHEAB</name>
<protein>
    <recommendedName>
        <fullName evidence="13">Protein FAM33A</fullName>
    </recommendedName>
</protein>
<evidence type="ECO:0000256" key="3">
    <source>
        <dbReference type="ARBA" id="ARBA00010684"/>
    </source>
</evidence>
<proteinExistence type="inferred from homology"/>
<comment type="subcellular location">
    <subcellularLocation>
        <location evidence="2">Chromosome</location>
        <location evidence="2">Centromere</location>
        <location evidence="2">Kinetochore</location>
    </subcellularLocation>
    <subcellularLocation>
        <location evidence="1">Cytoplasm</location>
        <location evidence="1">Cytoskeleton</location>
        <location evidence="1">Spindle</location>
    </subcellularLocation>
</comment>
<evidence type="ECO:0000256" key="4">
    <source>
        <dbReference type="ARBA" id="ARBA00022454"/>
    </source>
</evidence>
<evidence type="ECO:0000256" key="9">
    <source>
        <dbReference type="ARBA" id="ARBA00022838"/>
    </source>
</evidence>
<reference evidence="15" key="1">
    <citation type="submission" date="2025-08" db="UniProtKB">
        <authorList>
            <consortium name="Ensembl"/>
        </authorList>
    </citation>
    <scope>IDENTIFICATION</scope>
</reference>
<evidence type="ECO:0000256" key="8">
    <source>
        <dbReference type="ARBA" id="ARBA00022776"/>
    </source>
</evidence>
<evidence type="ECO:0000313" key="16">
    <source>
        <dbReference type="Proteomes" id="UP000694404"/>
    </source>
</evidence>
<keyword evidence="12" id="KW-0137">Centromere</keyword>
<gene>
    <name evidence="15" type="primary">SKA2</name>
</gene>
<comment type="similarity">
    <text evidence="3">Belongs to the SKA2 family.</text>
</comment>
<evidence type="ECO:0000256" key="12">
    <source>
        <dbReference type="ARBA" id="ARBA00023328"/>
    </source>
</evidence>
<evidence type="ECO:0000256" key="7">
    <source>
        <dbReference type="ARBA" id="ARBA00022701"/>
    </source>
</evidence>
<evidence type="ECO:0000256" key="6">
    <source>
        <dbReference type="ARBA" id="ARBA00022618"/>
    </source>
</evidence>
<evidence type="ECO:0000256" key="5">
    <source>
        <dbReference type="ARBA" id="ARBA00022490"/>
    </source>
</evidence>
<dbReference type="OMA" id="KNCICAT"/>
<dbReference type="InterPro" id="IPR042091">
    <property type="entry name" value="Ska2_N"/>
</dbReference>
<keyword evidence="5" id="KW-0963">Cytoplasm</keyword>
<keyword evidence="10" id="KW-0206">Cytoskeleton</keyword>
<dbReference type="GO" id="GO:0007059">
    <property type="term" value="P:chromosome segregation"/>
    <property type="evidence" value="ECO:0007669"/>
    <property type="project" value="InterPro"/>
</dbReference>
<evidence type="ECO:0000259" key="14">
    <source>
        <dbReference type="Pfam" id="PF16740"/>
    </source>
</evidence>
<dbReference type="GO" id="GO:0000278">
    <property type="term" value="P:mitotic cell cycle"/>
    <property type="evidence" value="ECO:0007669"/>
    <property type="project" value="TreeGrafter"/>
</dbReference>
<keyword evidence="7" id="KW-0493">Microtubule</keyword>
<evidence type="ECO:0000256" key="13">
    <source>
        <dbReference type="ARBA" id="ARBA00029651"/>
    </source>
</evidence>
<dbReference type="GO" id="GO:0051301">
    <property type="term" value="P:cell division"/>
    <property type="evidence" value="ECO:0007669"/>
    <property type="project" value="UniProtKB-KW"/>
</dbReference>
<dbReference type="Ensembl" id="ENSCABT00000012134.1">
    <property type="protein sequence ID" value="ENSCABP00000011088.1"/>
    <property type="gene ID" value="ENSCABG00000008284.1"/>
</dbReference>
<evidence type="ECO:0000256" key="2">
    <source>
        <dbReference type="ARBA" id="ARBA00004629"/>
    </source>
</evidence>
<organism evidence="15 16">
    <name type="scientific">Chelonoidis abingdonii</name>
    <name type="common">Abingdon island giant tortoise</name>
    <name type="synonym">Testudo abingdonii</name>
    <dbReference type="NCBI Taxonomy" id="106734"/>
    <lineage>
        <taxon>Eukaryota</taxon>
        <taxon>Metazoa</taxon>
        <taxon>Chordata</taxon>
        <taxon>Craniata</taxon>
        <taxon>Vertebrata</taxon>
        <taxon>Euteleostomi</taxon>
        <taxon>Archelosauria</taxon>
        <taxon>Testudinata</taxon>
        <taxon>Testudines</taxon>
        <taxon>Cryptodira</taxon>
        <taxon>Durocryptodira</taxon>
        <taxon>Testudinoidea</taxon>
        <taxon>Testudinidae</taxon>
        <taxon>Chelonoidis</taxon>
    </lineage>
</organism>
<dbReference type="Gene3D" id="6.10.250.1380">
    <property type="match status" value="1"/>
</dbReference>
<keyword evidence="11" id="KW-0131">Cell cycle</keyword>
<dbReference type="PANTHER" id="PTHR32017">
    <property type="entry name" value="SPINDLE AND KINETOCHORE-ASSOCIATED PROTEIN 2"/>
    <property type="match status" value="1"/>
</dbReference>
<evidence type="ECO:0000256" key="11">
    <source>
        <dbReference type="ARBA" id="ARBA00023306"/>
    </source>
</evidence>
<keyword evidence="6" id="KW-0132">Cell division</keyword>
<evidence type="ECO:0000256" key="1">
    <source>
        <dbReference type="ARBA" id="ARBA00004186"/>
    </source>
</evidence>
<dbReference type="GO" id="GO:0000940">
    <property type="term" value="C:outer kinetochore"/>
    <property type="evidence" value="ECO:0007669"/>
    <property type="project" value="InterPro"/>
</dbReference>
<dbReference type="InterPro" id="IPR026762">
    <property type="entry name" value="Ska2"/>
</dbReference>
<sequence>MGELMGFLFQKAESDLDYIQHKLEFEILKNLPDNPSENPVTLLEKLSVLKSRYKMLCAQLEEISKEQKESMGCIHATLENTMKMVQALQRHTDLEVTFSVY</sequence>
<keyword evidence="8" id="KW-0498">Mitosis</keyword>
<dbReference type="GO" id="GO:0005876">
    <property type="term" value="C:spindle microtubule"/>
    <property type="evidence" value="ECO:0007669"/>
    <property type="project" value="InterPro"/>
</dbReference>
<dbReference type="PANTHER" id="PTHR32017:SF3">
    <property type="entry name" value="SPINDLE AND KINETOCHORE-ASSOCIATED PROTEIN 2"/>
    <property type="match status" value="1"/>
</dbReference>
<evidence type="ECO:0000313" key="15">
    <source>
        <dbReference type="Ensembl" id="ENSCABP00000011088.1"/>
    </source>
</evidence>
<keyword evidence="16" id="KW-1185">Reference proteome</keyword>
<dbReference type="GO" id="GO:0008017">
    <property type="term" value="F:microtubule binding"/>
    <property type="evidence" value="ECO:0007669"/>
    <property type="project" value="InterPro"/>
</dbReference>